<dbReference type="PANTHER" id="PTHR32099:SF105">
    <property type="entry name" value="CYSTEINE-RICH REPEAT SECRETORY PROTEIN 1"/>
    <property type="match status" value="1"/>
</dbReference>
<name>A0A5N6L4U3_9ROSI</name>
<keyword evidence="4" id="KW-0472">Membrane</keyword>
<keyword evidence="4" id="KW-1133">Transmembrane helix</keyword>
<keyword evidence="1 5" id="KW-0732">Signal</keyword>
<evidence type="ECO:0000256" key="2">
    <source>
        <dbReference type="ARBA" id="ARBA00022737"/>
    </source>
</evidence>
<protein>
    <recommendedName>
        <fullName evidence="6">Gnk2-homologous domain-containing protein</fullName>
    </recommendedName>
</protein>
<dbReference type="FunFam" id="3.30.430.20:FF:000002">
    <property type="entry name" value="Cysteine-rich receptor-like protein kinase 10"/>
    <property type="match status" value="1"/>
</dbReference>
<dbReference type="Pfam" id="PF01657">
    <property type="entry name" value="Stress-antifung"/>
    <property type="match status" value="2"/>
</dbReference>
<dbReference type="OrthoDB" id="1923309at2759"/>
<dbReference type="InterPro" id="IPR002902">
    <property type="entry name" value="GNK2"/>
</dbReference>
<feature type="signal peptide" evidence="5">
    <location>
        <begin position="1"/>
        <end position="29"/>
    </location>
</feature>
<evidence type="ECO:0000256" key="4">
    <source>
        <dbReference type="SAM" id="Phobius"/>
    </source>
</evidence>
<evidence type="ECO:0000259" key="6">
    <source>
        <dbReference type="PROSITE" id="PS51473"/>
    </source>
</evidence>
<dbReference type="EMBL" id="VIBQ01000104">
    <property type="protein sequence ID" value="KAB8784163.1"/>
    <property type="molecule type" value="Genomic_DNA"/>
</dbReference>
<dbReference type="InterPro" id="IPR038408">
    <property type="entry name" value="GNK2_sf"/>
</dbReference>
<proteinExistence type="predicted"/>
<reference evidence="7 8" key="1">
    <citation type="submission" date="2019-06" db="EMBL/GenBank/DDBJ databases">
        <title>A chromosomal-level reference genome of Carpinus fangiana (Coryloideae, Betulaceae).</title>
        <authorList>
            <person name="Yang X."/>
            <person name="Wang Z."/>
            <person name="Zhang L."/>
            <person name="Hao G."/>
            <person name="Liu J."/>
            <person name="Yang Y."/>
        </authorList>
    </citation>
    <scope>NUCLEOTIDE SEQUENCE [LARGE SCALE GENOMIC DNA]</scope>
    <source>
        <strain evidence="7">Cfa_2016G</strain>
        <tissue evidence="7">Leaf</tissue>
    </source>
</reference>
<feature type="chain" id="PRO_5024294946" description="Gnk2-homologous domain-containing protein" evidence="5">
    <location>
        <begin position="30"/>
        <end position="372"/>
    </location>
</feature>
<comment type="caution">
    <text evidence="7">The sequence shown here is derived from an EMBL/GenBank/DDBJ whole genome shotgun (WGS) entry which is preliminary data.</text>
</comment>
<dbReference type="FunFam" id="3.30.430.20:FF:000009">
    <property type="entry name" value="Cysteine-rich receptor-like protein kinase 28"/>
    <property type="match status" value="1"/>
</dbReference>
<feature type="transmembrane region" description="Helical" evidence="4">
    <location>
        <begin position="266"/>
        <end position="291"/>
    </location>
</feature>
<keyword evidence="3" id="KW-0325">Glycoprotein</keyword>
<keyword evidence="8" id="KW-1185">Reference proteome</keyword>
<dbReference type="Gene3D" id="3.30.430.20">
    <property type="entry name" value="Gnk2 domain, C-X8-C-X2-C motif"/>
    <property type="match status" value="2"/>
</dbReference>
<evidence type="ECO:0000313" key="8">
    <source>
        <dbReference type="Proteomes" id="UP000327013"/>
    </source>
</evidence>
<evidence type="ECO:0000256" key="1">
    <source>
        <dbReference type="ARBA" id="ARBA00022729"/>
    </source>
</evidence>
<evidence type="ECO:0000256" key="5">
    <source>
        <dbReference type="SAM" id="SignalP"/>
    </source>
</evidence>
<sequence>MIHSHIVPEVIRPFLLYVFLALLCNLAYADPPYFICSNNSNYAGNITLFQNNLQDVLSSLPSNASVSKFYNTSKGNNDPDGVYSLYMCIDYVTNETCQTCITTATQDILTLCPNTTEAVVWEEVCQLRFSNKNFFGQLNVTGNVLDLDNKKNISEPEQFKSVVKETLNTLTKRAAFNLSANMYATGEVPFQDRTIYALVQCTRDLSAEGCNSCLQRAITDVLTCCYFSIGARLPSRSCFLRYELYNFYGAPTSTNGQGGSSGWKTWMMVILAVASACLAIVLLGSCVFCLVMRKKAKKCKDACQYIHIGLLCVQEDANDRPTMSYVVVMLKNESTTLCQPQRPAFSVGRFTDHYEVGPDSINGLSISNIGPR</sequence>
<evidence type="ECO:0000313" key="7">
    <source>
        <dbReference type="EMBL" id="KAB8784163.1"/>
    </source>
</evidence>
<organism evidence="7 8">
    <name type="scientific">Carpinus fangiana</name>
    <dbReference type="NCBI Taxonomy" id="176857"/>
    <lineage>
        <taxon>Eukaryota</taxon>
        <taxon>Viridiplantae</taxon>
        <taxon>Streptophyta</taxon>
        <taxon>Embryophyta</taxon>
        <taxon>Tracheophyta</taxon>
        <taxon>Spermatophyta</taxon>
        <taxon>Magnoliopsida</taxon>
        <taxon>eudicotyledons</taxon>
        <taxon>Gunneridae</taxon>
        <taxon>Pentapetalae</taxon>
        <taxon>rosids</taxon>
        <taxon>fabids</taxon>
        <taxon>Fagales</taxon>
        <taxon>Betulaceae</taxon>
        <taxon>Carpinus</taxon>
    </lineage>
</organism>
<gene>
    <name evidence="7" type="ORF">FH972_026691</name>
</gene>
<keyword evidence="2" id="KW-0677">Repeat</keyword>
<dbReference type="PANTHER" id="PTHR32099">
    <property type="entry name" value="CYSTEINE-RICH REPEAT SECRETORY PROTEIN"/>
    <property type="match status" value="1"/>
</dbReference>
<keyword evidence="4" id="KW-0812">Transmembrane</keyword>
<accession>A0A5N6L4U3</accession>
<feature type="domain" description="Gnk2-homologous" evidence="6">
    <location>
        <begin position="141"/>
        <end position="247"/>
    </location>
</feature>
<dbReference type="Proteomes" id="UP000327013">
    <property type="component" value="Unassembled WGS sequence"/>
</dbReference>
<dbReference type="AlphaFoldDB" id="A0A5N6L4U3"/>
<feature type="domain" description="Gnk2-homologous" evidence="6">
    <location>
        <begin position="30"/>
        <end position="134"/>
    </location>
</feature>
<dbReference type="CDD" id="cd23509">
    <property type="entry name" value="Gnk2-like"/>
    <property type="match status" value="2"/>
</dbReference>
<dbReference type="PROSITE" id="PS51473">
    <property type="entry name" value="GNK2"/>
    <property type="match status" value="2"/>
</dbReference>
<evidence type="ECO:0000256" key="3">
    <source>
        <dbReference type="ARBA" id="ARBA00023180"/>
    </source>
</evidence>